<keyword evidence="3" id="KW-0496">Mitochondrion</keyword>
<dbReference type="InterPro" id="IPR039131">
    <property type="entry name" value="NDUFAF1"/>
</dbReference>
<evidence type="ECO:0000259" key="6">
    <source>
        <dbReference type="Pfam" id="PF08547"/>
    </source>
</evidence>
<reference evidence="7 8" key="1">
    <citation type="journal article" date="2012" name="BMC Genomics">
        <title>Sequencing the genome of Marssonina brunnea reveals fungus-poplar co-evolution.</title>
        <authorList>
            <person name="Zhu S."/>
            <person name="Cao Y.-Z."/>
            <person name="Jiang C."/>
            <person name="Tan B.-Y."/>
            <person name="Wang Z."/>
            <person name="Feng S."/>
            <person name="Zhang L."/>
            <person name="Su X.-H."/>
            <person name="Brejova B."/>
            <person name="Vinar T."/>
            <person name="Xu M."/>
            <person name="Wang M.-X."/>
            <person name="Zhang S.-G."/>
            <person name="Huang M.-R."/>
            <person name="Wu R."/>
            <person name="Zhou Y."/>
        </authorList>
    </citation>
    <scope>NUCLEOTIDE SEQUENCE [LARGE SCALE GENOMIC DNA]</scope>
    <source>
        <strain evidence="7 8">MB_m1</strain>
    </source>
</reference>
<protein>
    <submittedName>
        <fullName evidence="7">Complex I intermediate-associated protein 30</fullName>
    </submittedName>
</protein>
<evidence type="ECO:0000313" key="8">
    <source>
        <dbReference type="Proteomes" id="UP000006753"/>
    </source>
</evidence>
<feature type="region of interest" description="Disordered" evidence="5">
    <location>
        <begin position="301"/>
        <end position="331"/>
    </location>
</feature>
<dbReference type="OrthoDB" id="42561at2759"/>
<dbReference type="SUPFAM" id="SSF49785">
    <property type="entry name" value="Galactose-binding domain-like"/>
    <property type="match status" value="1"/>
</dbReference>
<dbReference type="PANTHER" id="PTHR13194">
    <property type="entry name" value="COMPLEX I INTERMEDIATE-ASSOCIATED PROTEIN 30"/>
    <property type="match status" value="1"/>
</dbReference>
<keyword evidence="4" id="KW-0143">Chaperone</keyword>
<organism evidence="7 8">
    <name type="scientific">Marssonina brunnea f. sp. multigermtubi (strain MB_m1)</name>
    <name type="common">Marssonina leaf spot fungus</name>
    <dbReference type="NCBI Taxonomy" id="1072389"/>
    <lineage>
        <taxon>Eukaryota</taxon>
        <taxon>Fungi</taxon>
        <taxon>Dikarya</taxon>
        <taxon>Ascomycota</taxon>
        <taxon>Pezizomycotina</taxon>
        <taxon>Leotiomycetes</taxon>
        <taxon>Helotiales</taxon>
        <taxon>Drepanopezizaceae</taxon>
        <taxon>Drepanopeziza</taxon>
    </lineage>
</organism>
<name>K1X950_MARBU</name>
<dbReference type="KEGG" id="mbe:MBM_00655"/>
<evidence type="ECO:0000256" key="5">
    <source>
        <dbReference type="SAM" id="MobiDB-lite"/>
    </source>
</evidence>
<dbReference type="STRING" id="1072389.K1X950"/>
<dbReference type="EMBL" id="JH921428">
    <property type="protein sequence ID" value="EKD21542.1"/>
    <property type="molecule type" value="Genomic_DNA"/>
</dbReference>
<dbReference type="OMA" id="RIHKIWA"/>
<comment type="similarity">
    <text evidence="2">Belongs to the CIA30 family.</text>
</comment>
<dbReference type="AlphaFoldDB" id="K1X950"/>
<accession>K1X950</accession>
<dbReference type="GO" id="GO:0010257">
    <property type="term" value="P:NADH dehydrogenase complex assembly"/>
    <property type="evidence" value="ECO:0007669"/>
    <property type="project" value="TreeGrafter"/>
</dbReference>
<dbReference type="Pfam" id="PF08547">
    <property type="entry name" value="CIA30"/>
    <property type="match status" value="1"/>
</dbReference>
<evidence type="ECO:0000256" key="2">
    <source>
        <dbReference type="ARBA" id="ARBA00007884"/>
    </source>
</evidence>
<dbReference type="eggNOG" id="KOG2435">
    <property type="taxonomic scope" value="Eukaryota"/>
</dbReference>
<proteinExistence type="inferred from homology"/>
<dbReference type="GO" id="GO:0006120">
    <property type="term" value="P:mitochondrial electron transport, NADH to ubiquinone"/>
    <property type="evidence" value="ECO:0007669"/>
    <property type="project" value="TreeGrafter"/>
</dbReference>
<dbReference type="Proteomes" id="UP000006753">
    <property type="component" value="Unassembled WGS sequence"/>
</dbReference>
<keyword evidence="8" id="KW-1185">Reference proteome</keyword>
<dbReference type="GO" id="GO:0005739">
    <property type="term" value="C:mitochondrion"/>
    <property type="evidence" value="ECO:0007669"/>
    <property type="project" value="UniProtKB-SubCell"/>
</dbReference>
<dbReference type="GO" id="GO:0051082">
    <property type="term" value="F:unfolded protein binding"/>
    <property type="evidence" value="ECO:0007669"/>
    <property type="project" value="TreeGrafter"/>
</dbReference>
<dbReference type="HOGENOM" id="CLU_059028_1_2_1"/>
<feature type="domain" description="NADH:ubiquinone oxidoreductase intermediate-associated protein 30" evidence="6">
    <location>
        <begin position="103"/>
        <end position="286"/>
    </location>
</feature>
<dbReference type="InParanoid" id="K1X950"/>
<evidence type="ECO:0000256" key="1">
    <source>
        <dbReference type="ARBA" id="ARBA00004173"/>
    </source>
</evidence>
<evidence type="ECO:0000313" key="7">
    <source>
        <dbReference type="EMBL" id="EKD21542.1"/>
    </source>
</evidence>
<dbReference type="InterPro" id="IPR013857">
    <property type="entry name" value="NADH-UbQ_OxRdtase-assoc_prot30"/>
</dbReference>
<dbReference type="PANTHER" id="PTHR13194:SF18">
    <property type="entry name" value="COMPLEX I INTERMEDIATE-ASSOCIATED PROTEIN 30, MITOCHONDRIAL"/>
    <property type="match status" value="1"/>
</dbReference>
<evidence type="ECO:0000256" key="4">
    <source>
        <dbReference type="ARBA" id="ARBA00023186"/>
    </source>
</evidence>
<evidence type="ECO:0000256" key="3">
    <source>
        <dbReference type="ARBA" id="ARBA00023128"/>
    </source>
</evidence>
<sequence>MNDSGDDEWKDRKGGGGGREVFDGYLQVGGFLGQDVDSAGVLRRLPESARLVFVIVNNARSAKMRLGRSTQAHLLGTDYVSKSSKALRAEATRRQTKPYVLHTFHDPSSLQDCKLMSDRDIGGFTRAHLDWIPPATSPPSPSPSENKYGHAKFHGSISIELPANRPHIQRTGYAAWRTKDRPFTIFGKSFWNIDPYAYLALRIKSDGRKYFVNIQTESIVPTDIHQHRLYARRPGEWETVLIKWNEFVRTNHGIVVEPQSEMLRQKVKTVGIGLIDRIPGPFELCVERIWASNGLGQELRKEDDRIEEGQLKSKHGEKIRWNEEKPTKPPS</sequence>
<dbReference type="InterPro" id="IPR008979">
    <property type="entry name" value="Galactose-bd-like_sf"/>
</dbReference>
<comment type="subcellular location">
    <subcellularLocation>
        <location evidence="1">Mitochondrion</location>
    </subcellularLocation>
</comment>
<gene>
    <name evidence="7" type="ORF">MBM_00655</name>
</gene>